<dbReference type="Pfam" id="PF13569">
    <property type="entry name" value="DUF4132"/>
    <property type="match status" value="1"/>
</dbReference>
<feature type="domain" description="WGR" evidence="2">
    <location>
        <begin position="1"/>
        <end position="79"/>
    </location>
</feature>
<protein>
    <submittedName>
        <fullName evidence="3">DUF4132 domain-containing protein</fullName>
    </submittedName>
</protein>
<evidence type="ECO:0000256" key="1">
    <source>
        <dbReference type="SAM" id="MobiDB-lite"/>
    </source>
</evidence>
<name>A0ABW1P2N2_9PSEU</name>
<dbReference type="Pfam" id="PF05406">
    <property type="entry name" value="WGR"/>
    <property type="match status" value="1"/>
</dbReference>
<dbReference type="InterPro" id="IPR008893">
    <property type="entry name" value="WGR_domain"/>
</dbReference>
<evidence type="ECO:0000313" key="4">
    <source>
        <dbReference type="Proteomes" id="UP001596220"/>
    </source>
</evidence>
<feature type="region of interest" description="Disordered" evidence="1">
    <location>
        <begin position="944"/>
        <end position="963"/>
    </location>
</feature>
<feature type="region of interest" description="Disordered" evidence="1">
    <location>
        <begin position="59"/>
        <end position="122"/>
    </location>
</feature>
<keyword evidence="4" id="KW-1185">Reference proteome</keyword>
<evidence type="ECO:0000313" key="3">
    <source>
        <dbReference type="EMBL" id="MFC6089859.1"/>
    </source>
</evidence>
<evidence type="ECO:0000259" key="2">
    <source>
        <dbReference type="PROSITE" id="PS51977"/>
    </source>
</evidence>
<dbReference type="InterPro" id="IPR025406">
    <property type="entry name" value="DUF4132"/>
</dbReference>
<dbReference type="SMART" id="SM00773">
    <property type="entry name" value="WGR"/>
    <property type="match status" value="1"/>
</dbReference>
<dbReference type="RefSeq" id="WP_380635293.1">
    <property type="nucleotide sequence ID" value="NZ_JBHSQO010000009.1"/>
</dbReference>
<comment type="caution">
    <text evidence="3">The sequence shown here is derived from an EMBL/GenBank/DDBJ whole genome shotgun (WGS) entry which is preliminary data.</text>
</comment>
<dbReference type="SUPFAM" id="SSF142921">
    <property type="entry name" value="WGR domain-like"/>
    <property type="match status" value="1"/>
</dbReference>
<dbReference type="Proteomes" id="UP001596220">
    <property type="component" value="Unassembled WGS sequence"/>
</dbReference>
<gene>
    <name evidence="3" type="ORF">ACFP3R_11310</name>
</gene>
<dbReference type="PROSITE" id="PS51977">
    <property type="entry name" value="WGR"/>
    <property type="match status" value="1"/>
</dbReference>
<dbReference type="InterPro" id="IPR049809">
    <property type="entry name" value="YehF/YfeS-like_WGR"/>
</dbReference>
<dbReference type="CDD" id="cd07996">
    <property type="entry name" value="WGR_MMR_like"/>
    <property type="match status" value="1"/>
</dbReference>
<dbReference type="Gene3D" id="2.20.140.10">
    <property type="entry name" value="WGR domain"/>
    <property type="match status" value="1"/>
</dbReference>
<sequence length="1210" mass="130008">MRRWELVEGGSAKFWEVSRDGAVVTVRFGRLGSAGQEKATELSSEDTATAHVAKLVAQKEKKGYREVAGSPSTPATGPVAPAATPTSTPAPVATPTATATPAATPLATPSPAGPPTTTDLPDETAFALPRKWWRHVHPRRGGQVRRPAKPDPDAVEPVRAALASFPATSWQALDEPGSERQLVDAALALLAGEATPLGAGVVAQLIAAEGIPQAAVLARLADAWAVEHGLAFTARAAVEAKRVQVHWTSSGRRETPRTLRFATPPQGRRWHYSPGVVAARVRELVAAAADAEEEAVRSAVEDCLDDPVARFAVTYLMPHRLDWVERVCAEVEAGGDQDDWLELVLALGTAGQLERALSSESVKWRLTRPDVLHTAVDGIGPAVAPALAPLLDEDLSADFRKVLLEVFAELPVDEAFDLLLRRLDRKGVQPAVLAMSRRYPARALRRLAAASGDTARLLLRGHLQRHPDLPDRVELGDAERAVVEEVRGQAARRVAASAEGLPELLVRPPWTVKRRVVKPPVVEGLTAPDLRAVEWREGERESWLANGKARFRWSGTPGWDQVAGSFHTGGLHWQARNALLVHGPEVLVRPLLARWEPSASWGVEELAKAVVARFGVDALRPACLVATSRPPSGVADLVQPLVSPEVAALVADWLVRLKSMRAPAVAWVRRHPSAAARLLLPAAVGPVGPARRAAEAVLELVPEQAREAAREQGPEAGRAVEHLLTADPLAALPARVPVPGDWADPAVLPQVIARGTGLALPDESVRHLLTVLALTGPDGSFPGVEVVREVCEPGSLARFGRELFRLWTTAGMPAGDGWALTAQGALGDDDTVRALVPLIRAWPGESQHNRAVAGLDVLAAIGTDLALVSLNGIARKVRFKGLKQRAQEKVESVAEGLGLTAEQLADRLVPDFGLDDAATLVVDYGPRRFTVGFDEQLKPFVLDEDGKRRKELPKPGARDDQEKAAAEHKRFAVLKKDVRTVAADQVDRLELAMVLGRRWSAAEFRDLLVGHPLLWHLVRRLVWVTDGGASFRVAEDRTFADASDDAFALPGDARVGVAHPLHLGGDLAAWSEVFADYEILQPFPQLGRPVHALGDGERRAARLERFEGSVVPVGRLLGLTTRGWVRGEPQDAGVEGWITRPLADGGAVVVNLDPGIAVGIPHEFPEQKLTDIWVNDGGGGEWRPRSGRTFGELDAVTASELLAEFTALTS</sequence>
<proteinExistence type="predicted"/>
<reference evidence="4" key="1">
    <citation type="journal article" date="2019" name="Int. J. Syst. Evol. Microbiol.">
        <title>The Global Catalogue of Microorganisms (GCM) 10K type strain sequencing project: providing services to taxonomists for standard genome sequencing and annotation.</title>
        <authorList>
            <consortium name="The Broad Institute Genomics Platform"/>
            <consortium name="The Broad Institute Genome Sequencing Center for Infectious Disease"/>
            <person name="Wu L."/>
            <person name="Ma J."/>
        </authorList>
    </citation>
    <scope>NUCLEOTIDE SEQUENCE [LARGE SCALE GENOMIC DNA]</scope>
    <source>
        <strain evidence="4">CGMCC 4.7246</strain>
    </source>
</reference>
<organism evidence="3 4">
    <name type="scientific">Saccharothrix lopnurensis</name>
    <dbReference type="NCBI Taxonomy" id="1670621"/>
    <lineage>
        <taxon>Bacteria</taxon>
        <taxon>Bacillati</taxon>
        <taxon>Actinomycetota</taxon>
        <taxon>Actinomycetes</taxon>
        <taxon>Pseudonocardiales</taxon>
        <taxon>Pseudonocardiaceae</taxon>
        <taxon>Saccharothrix</taxon>
    </lineage>
</organism>
<feature type="compositionally biased region" description="Low complexity" evidence="1">
    <location>
        <begin position="70"/>
        <end position="118"/>
    </location>
</feature>
<dbReference type="InterPro" id="IPR036930">
    <property type="entry name" value="WGR_dom_sf"/>
</dbReference>
<dbReference type="EMBL" id="JBHSQO010000009">
    <property type="protein sequence ID" value="MFC6089859.1"/>
    <property type="molecule type" value="Genomic_DNA"/>
</dbReference>
<accession>A0ABW1P2N2</accession>